<protein>
    <submittedName>
        <fullName evidence="4">Transcriptional regulator</fullName>
    </submittedName>
</protein>
<evidence type="ECO:0000313" key="5">
    <source>
        <dbReference type="Proteomes" id="UP000003678"/>
    </source>
</evidence>
<dbReference type="Gene3D" id="3.30.450.40">
    <property type="match status" value="1"/>
</dbReference>
<dbReference type="EMBL" id="ACJD01000001">
    <property type="protein sequence ID" value="EEH15434.1"/>
    <property type="molecule type" value="Genomic_DNA"/>
</dbReference>
<comment type="caution">
    <text evidence="4">The sequence shown here is derived from an EMBL/GenBank/DDBJ whole genome shotgun (WGS) entry which is preliminary data.</text>
</comment>
<reference evidence="4 5" key="1">
    <citation type="submission" date="2009-03" db="EMBL/GenBank/DDBJ databases">
        <authorList>
            <person name="Setubal J.C."/>
            <person name="Boyle S."/>
            <person name="Crasta O.R."/>
            <person name="Gillespie J.J."/>
            <person name="Kenyon R.W."/>
            <person name="Lu J."/>
            <person name="Mane S."/>
            <person name="Nagrani S."/>
            <person name="Shallom J.M."/>
            <person name="Shallom S."/>
            <person name="Shukla M."/>
            <person name="Snyder E.E."/>
            <person name="Sobral B.W."/>
            <person name="Wattam A.R."/>
            <person name="Will R."/>
            <person name="Williams K."/>
            <person name="Yoo H."/>
            <person name="Bruce D.H."/>
            <person name="Detter C."/>
            <person name="Munk C."/>
            <person name="Brettin T.S."/>
            <person name="Ficht T."/>
        </authorList>
    </citation>
    <scope>NUCLEOTIDE SEQUENCE [LARGE SCALE GENOMIC DNA]</scope>
    <source>
        <strain evidence="4 5">Cudo</strain>
    </source>
</reference>
<dbReference type="InterPro" id="IPR009057">
    <property type="entry name" value="Homeodomain-like_sf"/>
</dbReference>
<dbReference type="InterPro" id="IPR029016">
    <property type="entry name" value="GAF-like_dom_sf"/>
</dbReference>
<accession>C0G3W9</accession>
<evidence type="ECO:0000256" key="1">
    <source>
        <dbReference type="SAM" id="MobiDB-lite"/>
    </source>
</evidence>
<organism evidence="4 5">
    <name type="scientific">Brucella ceti str. Cudo</name>
    <dbReference type="NCBI Taxonomy" id="595497"/>
    <lineage>
        <taxon>Bacteria</taxon>
        <taxon>Pseudomonadati</taxon>
        <taxon>Pseudomonadota</taxon>
        <taxon>Alphaproteobacteria</taxon>
        <taxon>Hyphomicrobiales</taxon>
        <taxon>Brucellaceae</taxon>
        <taxon>Brucella/Ochrobactrum group</taxon>
        <taxon>Brucella</taxon>
    </lineage>
</organism>
<dbReference type="SUPFAM" id="SSF46689">
    <property type="entry name" value="Homeodomain-like"/>
    <property type="match status" value="1"/>
</dbReference>
<feature type="domain" description="GAF" evidence="2">
    <location>
        <begin position="178"/>
        <end position="311"/>
    </location>
</feature>
<name>C0G3W9_9HYPH</name>
<dbReference type="InterPro" id="IPR002197">
    <property type="entry name" value="HTH_Fis"/>
</dbReference>
<dbReference type="GO" id="GO:0043565">
    <property type="term" value="F:sequence-specific DNA binding"/>
    <property type="evidence" value="ECO:0007669"/>
    <property type="project" value="InterPro"/>
</dbReference>
<evidence type="ECO:0000259" key="3">
    <source>
        <dbReference type="Pfam" id="PF02954"/>
    </source>
</evidence>
<evidence type="ECO:0000313" key="4">
    <source>
        <dbReference type="EMBL" id="EEH15434.1"/>
    </source>
</evidence>
<dbReference type="InterPro" id="IPR003018">
    <property type="entry name" value="GAF"/>
</dbReference>
<dbReference type="Gene3D" id="1.10.10.60">
    <property type="entry name" value="Homeodomain-like"/>
    <property type="match status" value="1"/>
</dbReference>
<feature type="domain" description="DNA binding HTH" evidence="3">
    <location>
        <begin position="388"/>
        <end position="426"/>
    </location>
</feature>
<dbReference type="PRINTS" id="PR01590">
    <property type="entry name" value="HTHFIS"/>
</dbReference>
<dbReference type="SUPFAM" id="SSF55781">
    <property type="entry name" value="GAF domain-like"/>
    <property type="match status" value="1"/>
</dbReference>
<feature type="region of interest" description="Disordered" evidence="1">
    <location>
        <begin position="1"/>
        <end position="24"/>
    </location>
</feature>
<dbReference type="Pfam" id="PF01590">
    <property type="entry name" value="GAF"/>
    <property type="match status" value="1"/>
</dbReference>
<sequence>MGAKRGRHFVAAHQARPAPDGGGSRGRAGLCGACNRRLKGCACQSCVKEPLFSQSLFQKSSCAAANGNLSAFRCLCTQTYIVPALENHHFRTRMPLLFQAPKRVSAFPGEKMGAPQDRIHADRIQSAIATGGAARSALVASWRRSAELHGLDPTEPGSVRTLSENEFRIAFERMDRLVNIAQASMDRLYMAVGGVGCCVLLADNNGVPVERRGAAGDDETFYRWGLWTGAVWSEESEGTNGIGTCIVEQRALTIHREQHFHTRNIGLSCTVAPIHDHRGHLMAALDVSSCRADLTEAFAQLISVAVIDAARRIEAENFRQAFPDARIMLAPTPDRTGGALIAVDKDDLVIGATRAARLALELDDEALAGALPAADLLGMPADPREDMAESERGVILRALARAEGNISAAAQLLGISRATLHRKLNRLKIIRSH</sequence>
<proteinExistence type="predicted"/>
<gene>
    <name evidence="4" type="ORF">BCETI_1000373</name>
</gene>
<dbReference type="Proteomes" id="UP000003678">
    <property type="component" value="Unassembled WGS sequence"/>
</dbReference>
<dbReference type="AlphaFoldDB" id="C0G3W9"/>
<feature type="compositionally biased region" description="Basic residues" evidence="1">
    <location>
        <begin position="1"/>
        <end position="10"/>
    </location>
</feature>
<evidence type="ECO:0000259" key="2">
    <source>
        <dbReference type="Pfam" id="PF01590"/>
    </source>
</evidence>
<dbReference type="Pfam" id="PF02954">
    <property type="entry name" value="HTH_8"/>
    <property type="match status" value="1"/>
</dbReference>